<dbReference type="GO" id="GO:1990281">
    <property type="term" value="C:efflux pump complex"/>
    <property type="evidence" value="ECO:0007669"/>
    <property type="project" value="TreeGrafter"/>
</dbReference>
<dbReference type="PROSITE" id="PS51257">
    <property type="entry name" value="PROKAR_LIPOPROTEIN"/>
    <property type="match status" value="1"/>
</dbReference>
<accession>A0A5B9E930</accession>
<dbReference type="InterPro" id="IPR058792">
    <property type="entry name" value="Beta-barrel_RND_2"/>
</dbReference>
<proteinExistence type="inferred from homology"/>
<dbReference type="KEGG" id="talb:FTW19_12310"/>
<comment type="subcellular location">
    <subcellularLocation>
        <location evidence="1">Cell envelope</location>
    </subcellularLocation>
</comment>
<dbReference type="Gene3D" id="1.10.287.470">
    <property type="entry name" value="Helix hairpin bin"/>
    <property type="match status" value="1"/>
</dbReference>
<reference evidence="9 10" key="1">
    <citation type="submission" date="2019-08" db="EMBL/GenBank/DDBJ databases">
        <title>Complete genome sequence of Terriglobus albidus strain ORNL.</title>
        <authorList>
            <person name="Podar M."/>
        </authorList>
    </citation>
    <scope>NUCLEOTIDE SEQUENCE [LARGE SCALE GENOMIC DNA]</scope>
    <source>
        <strain evidence="9 10">ORNL</strain>
    </source>
</reference>
<keyword evidence="4" id="KW-0175">Coiled coil</keyword>
<dbReference type="AlphaFoldDB" id="A0A5B9E930"/>
<dbReference type="Gene3D" id="2.40.420.20">
    <property type="match status" value="1"/>
</dbReference>
<feature type="domain" description="Multidrug resistance protein MdtA-like C-terminal permuted SH3" evidence="8">
    <location>
        <begin position="328"/>
        <end position="385"/>
    </location>
</feature>
<dbReference type="Proteomes" id="UP000321820">
    <property type="component" value="Chromosome"/>
</dbReference>
<dbReference type="Gene3D" id="2.40.30.170">
    <property type="match status" value="1"/>
</dbReference>
<evidence type="ECO:0000259" key="8">
    <source>
        <dbReference type="Pfam" id="PF25967"/>
    </source>
</evidence>
<dbReference type="OrthoDB" id="7422354at2"/>
<evidence type="ECO:0000259" key="6">
    <source>
        <dbReference type="Pfam" id="PF25917"/>
    </source>
</evidence>
<feature type="domain" description="CusB-like beta-barrel" evidence="7">
    <location>
        <begin position="254"/>
        <end position="322"/>
    </location>
</feature>
<dbReference type="InterPro" id="IPR006143">
    <property type="entry name" value="RND_pump_MFP"/>
</dbReference>
<dbReference type="GO" id="GO:0015562">
    <property type="term" value="F:efflux transmembrane transporter activity"/>
    <property type="evidence" value="ECO:0007669"/>
    <property type="project" value="TreeGrafter"/>
</dbReference>
<dbReference type="PANTHER" id="PTHR30469:SF37">
    <property type="entry name" value="RAGD PROTEIN"/>
    <property type="match status" value="1"/>
</dbReference>
<dbReference type="NCBIfam" id="TIGR01730">
    <property type="entry name" value="RND_mfp"/>
    <property type="match status" value="1"/>
</dbReference>
<dbReference type="FunFam" id="2.40.30.170:FF:000010">
    <property type="entry name" value="Efflux RND transporter periplasmic adaptor subunit"/>
    <property type="match status" value="1"/>
</dbReference>
<dbReference type="InterPro" id="IPR058625">
    <property type="entry name" value="MdtA-like_BSH"/>
</dbReference>
<name>A0A5B9E930_9BACT</name>
<evidence type="ECO:0000313" key="10">
    <source>
        <dbReference type="Proteomes" id="UP000321820"/>
    </source>
</evidence>
<dbReference type="PANTHER" id="PTHR30469">
    <property type="entry name" value="MULTIDRUG RESISTANCE PROTEIN MDTA"/>
    <property type="match status" value="1"/>
</dbReference>
<evidence type="ECO:0000256" key="2">
    <source>
        <dbReference type="ARBA" id="ARBA00009477"/>
    </source>
</evidence>
<protein>
    <submittedName>
        <fullName evidence="9">Efflux RND transporter periplasmic adaptor subunit</fullName>
    </submittedName>
</protein>
<dbReference type="Pfam" id="PF25954">
    <property type="entry name" value="Beta-barrel_RND_2"/>
    <property type="match status" value="1"/>
</dbReference>
<feature type="coiled-coil region" evidence="4">
    <location>
        <begin position="114"/>
        <end position="148"/>
    </location>
</feature>
<dbReference type="SUPFAM" id="SSF111369">
    <property type="entry name" value="HlyD-like secretion proteins"/>
    <property type="match status" value="1"/>
</dbReference>
<dbReference type="Pfam" id="PF25967">
    <property type="entry name" value="RND-MFP_C"/>
    <property type="match status" value="1"/>
</dbReference>
<evidence type="ECO:0000256" key="5">
    <source>
        <dbReference type="SAM" id="SignalP"/>
    </source>
</evidence>
<feature type="chain" id="PRO_5022772100" evidence="5">
    <location>
        <begin position="26"/>
        <end position="415"/>
    </location>
</feature>
<keyword evidence="3" id="KW-0813">Transport</keyword>
<feature type="domain" description="Multidrug resistance protein MdtA-like barrel-sandwich hybrid" evidence="6">
    <location>
        <begin position="67"/>
        <end position="234"/>
    </location>
</feature>
<keyword evidence="5" id="KW-0732">Signal</keyword>
<comment type="similarity">
    <text evidence="2">Belongs to the membrane fusion protein (MFP) (TC 8.A.1) family.</text>
</comment>
<dbReference type="EMBL" id="CP042806">
    <property type="protein sequence ID" value="QEE28713.1"/>
    <property type="molecule type" value="Genomic_DNA"/>
</dbReference>
<keyword evidence="10" id="KW-1185">Reference proteome</keyword>
<evidence type="ECO:0000256" key="4">
    <source>
        <dbReference type="SAM" id="Coils"/>
    </source>
</evidence>
<dbReference type="InterPro" id="IPR058627">
    <property type="entry name" value="MdtA-like_C"/>
</dbReference>
<evidence type="ECO:0000259" key="7">
    <source>
        <dbReference type="Pfam" id="PF25954"/>
    </source>
</evidence>
<dbReference type="Gene3D" id="2.40.50.100">
    <property type="match status" value="1"/>
</dbReference>
<gene>
    <name evidence="9" type="ORF">FTW19_12310</name>
</gene>
<sequence length="415" mass="43705">MQVPLRLSPALYAACLIPFACSALSGCNSKSEASPSPSILSVSTAPAAMQPISRELQVAAVFQPFQEVDLHGKVSGYIRQINVDIGDRVHQGQVLATLEVPELQAQVLGADAGVARSQSDIARLKNEIARAEANYAASHANYQRLKAAAEQQPGLIAAQELDDAEAHDLAAAAQVDAAKSATKAGEEALGISKADLQRVHTMAGYASITAPFNGVVTMRYADTGSLIPAGTSNSANAQPVVRLAQSDLLRLRLPIPEENVPLVKEGSEVKVRVPATGKTFTGKVVRYTRNVSDTTRTMLTEVDVKNPDLSLTPGMYANTSFQLQHKDNALVIPAAAVLHGDHTIVWVVDQTGHAQSRNVTLGIASANTQEITAGLNPGDQVIVGGQSALQAGQAVHAVPAHMDLVDYKEQAEGGR</sequence>
<dbReference type="Pfam" id="PF25917">
    <property type="entry name" value="BSH_RND"/>
    <property type="match status" value="1"/>
</dbReference>
<organism evidence="9 10">
    <name type="scientific">Terriglobus albidus</name>
    <dbReference type="NCBI Taxonomy" id="1592106"/>
    <lineage>
        <taxon>Bacteria</taxon>
        <taxon>Pseudomonadati</taxon>
        <taxon>Acidobacteriota</taxon>
        <taxon>Terriglobia</taxon>
        <taxon>Terriglobales</taxon>
        <taxon>Acidobacteriaceae</taxon>
        <taxon>Terriglobus</taxon>
    </lineage>
</organism>
<feature type="signal peptide" evidence="5">
    <location>
        <begin position="1"/>
        <end position="25"/>
    </location>
</feature>
<evidence type="ECO:0000256" key="3">
    <source>
        <dbReference type="ARBA" id="ARBA00022448"/>
    </source>
</evidence>
<evidence type="ECO:0000313" key="9">
    <source>
        <dbReference type="EMBL" id="QEE28713.1"/>
    </source>
</evidence>
<evidence type="ECO:0000256" key="1">
    <source>
        <dbReference type="ARBA" id="ARBA00004196"/>
    </source>
</evidence>